<feature type="chain" id="PRO_5035307168" evidence="6">
    <location>
        <begin position="18"/>
        <end position="503"/>
    </location>
</feature>
<evidence type="ECO:0000313" key="7">
    <source>
        <dbReference type="EMBL" id="CAH0364455.1"/>
    </source>
</evidence>
<dbReference type="PANTHER" id="PTHR24171">
    <property type="entry name" value="ANKYRIN REPEAT DOMAIN-CONTAINING PROTEIN 39-RELATED"/>
    <property type="match status" value="1"/>
</dbReference>
<feature type="signal peptide" evidence="6">
    <location>
        <begin position="1"/>
        <end position="17"/>
    </location>
</feature>
<feature type="coiled-coil region" evidence="4">
    <location>
        <begin position="109"/>
        <end position="147"/>
    </location>
</feature>
<feature type="repeat" description="ANK" evidence="3">
    <location>
        <begin position="365"/>
        <end position="397"/>
    </location>
</feature>
<protein>
    <submittedName>
        <fullName evidence="7">Uncharacterized protein</fullName>
    </submittedName>
</protein>
<evidence type="ECO:0000313" key="8">
    <source>
        <dbReference type="Proteomes" id="UP000789595"/>
    </source>
</evidence>
<keyword evidence="4" id="KW-0175">Coiled coil</keyword>
<evidence type="ECO:0000256" key="6">
    <source>
        <dbReference type="SAM" id="SignalP"/>
    </source>
</evidence>
<reference evidence="7" key="1">
    <citation type="submission" date="2021-11" db="EMBL/GenBank/DDBJ databases">
        <authorList>
            <consortium name="Genoscope - CEA"/>
            <person name="William W."/>
        </authorList>
    </citation>
    <scope>NUCLEOTIDE SEQUENCE</scope>
</reference>
<evidence type="ECO:0000256" key="3">
    <source>
        <dbReference type="PROSITE-ProRule" id="PRU00023"/>
    </source>
</evidence>
<dbReference type="SUPFAM" id="SSF48403">
    <property type="entry name" value="Ankyrin repeat"/>
    <property type="match status" value="1"/>
</dbReference>
<accession>A0A8J2WDY4</accession>
<dbReference type="Proteomes" id="UP000789595">
    <property type="component" value="Unassembled WGS sequence"/>
</dbReference>
<dbReference type="AlphaFoldDB" id="A0A8J2WDY4"/>
<evidence type="ECO:0000256" key="5">
    <source>
        <dbReference type="SAM" id="MobiDB-lite"/>
    </source>
</evidence>
<keyword evidence="2 3" id="KW-0040">ANK repeat</keyword>
<evidence type="ECO:0000256" key="1">
    <source>
        <dbReference type="ARBA" id="ARBA00022737"/>
    </source>
</evidence>
<dbReference type="InterPro" id="IPR002110">
    <property type="entry name" value="Ankyrin_rpt"/>
</dbReference>
<dbReference type="OrthoDB" id="38351at2759"/>
<dbReference type="Pfam" id="PF12796">
    <property type="entry name" value="Ank_2"/>
    <property type="match status" value="1"/>
</dbReference>
<dbReference type="PANTHER" id="PTHR24171:SF8">
    <property type="entry name" value="BRCA1-ASSOCIATED RING DOMAIN PROTEIN 1"/>
    <property type="match status" value="1"/>
</dbReference>
<dbReference type="GO" id="GO:0085020">
    <property type="term" value="P:protein K6-linked ubiquitination"/>
    <property type="evidence" value="ECO:0007669"/>
    <property type="project" value="TreeGrafter"/>
</dbReference>
<feature type="region of interest" description="Disordered" evidence="5">
    <location>
        <begin position="25"/>
        <end position="93"/>
    </location>
</feature>
<dbReference type="EMBL" id="CAKKNE010000001">
    <property type="protein sequence ID" value="CAH0364455.1"/>
    <property type="molecule type" value="Genomic_DNA"/>
</dbReference>
<name>A0A8J2WDY4_9STRA</name>
<dbReference type="GO" id="GO:0004842">
    <property type="term" value="F:ubiquitin-protein transferase activity"/>
    <property type="evidence" value="ECO:0007669"/>
    <property type="project" value="TreeGrafter"/>
</dbReference>
<proteinExistence type="predicted"/>
<keyword evidence="1" id="KW-0677">Repeat</keyword>
<keyword evidence="8" id="KW-1185">Reference proteome</keyword>
<comment type="caution">
    <text evidence="7">The sequence shown here is derived from an EMBL/GenBank/DDBJ whole genome shotgun (WGS) entry which is preliminary data.</text>
</comment>
<gene>
    <name evidence="7" type="ORF">PECAL_1P08170</name>
</gene>
<evidence type="ECO:0000256" key="4">
    <source>
        <dbReference type="SAM" id="Coils"/>
    </source>
</evidence>
<dbReference type="PROSITE" id="PS50297">
    <property type="entry name" value="ANK_REP_REGION"/>
    <property type="match status" value="1"/>
</dbReference>
<dbReference type="Gene3D" id="1.25.40.20">
    <property type="entry name" value="Ankyrin repeat-containing domain"/>
    <property type="match status" value="1"/>
</dbReference>
<feature type="compositionally biased region" description="Acidic residues" evidence="5">
    <location>
        <begin position="52"/>
        <end position="92"/>
    </location>
</feature>
<sequence>MRRRTAAQLLVCVLAKALTPPSLVRRRRAPIVYSDEPPLPPESTGDALPEPTAEEFDDLSDLLDDEDDDLLALDDEATPPPPADDDDDDDGLAELLRMGDAGDSAASLEEEWQRRRAEMEDKAEKNAARAEKRRLQAEAEEAFARERGLGLLHTDPVCRGVVVCVTRGTSEDNATVVELTDALRGAHGMRVEVAHNVDPEPEEDLPLFEVWLEGYRYQLLHARNWRGDGDLTPDKIQALVSTVGEEISDEAELVLGTYPDVELDDLADELRRQQVRELRRQRLGEGGEVGAFVGLEAAGAENSAHVWVFGEYVETVRRELERGVSPDMRDEYGSTPLFIAANEDADCVSMLLRAGADPNAVTDHMGFTALHSAAYNGSENIIRMLLEAGAAVDVKTNTNWTAIDYIYSTRKAHVYPLLLRAGSELPTEVSWQPFSEEPYLSRVISAGGFKAYERAHLAALAKTLSPKLAHLLPPELVRKVVEFYLHAGFYPFTPAKAPATATA</sequence>
<organism evidence="7 8">
    <name type="scientific">Pelagomonas calceolata</name>
    <dbReference type="NCBI Taxonomy" id="35677"/>
    <lineage>
        <taxon>Eukaryota</taxon>
        <taxon>Sar</taxon>
        <taxon>Stramenopiles</taxon>
        <taxon>Ochrophyta</taxon>
        <taxon>Pelagophyceae</taxon>
        <taxon>Pelagomonadales</taxon>
        <taxon>Pelagomonadaceae</taxon>
        <taxon>Pelagomonas</taxon>
    </lineage>
</organism>
<dbReference type="InterPro" id="IPR036770">
    <property type="entry name" value="Ankyrin_rpt-contain_sf"/>
</dbReference>
<evidence type="ECO:0000256" key="2">
    <source>
        <dbReference type="ARBA" id="ARBA00023043"/>
    </source>
</evidence>
<keyword evidence="6" id="KW-0732">Signal</keyword>
<dbReference type="SMART" id="SM00248">
    <property type="entry name" value="ANK"/>
    <property type="match status" value="2"/>
</dbReference>
<dbReference type="PROSITE" id="PS50088">
    <property type="entry name" value="ANK_REPEAT"/>
    <property type="match status" value="1"/>
</dbReference>